<dbReference type="SUPFAM" id="SSF63825">
    <property type="entry name" value="YWTD domain"/>
    <property type="match status" value="1"/>
</dbReference>
<dbReference type="PANTHER" id="PTHR46513">
    <property type="entry name" value="VITELLOGENIN RECEPTOR-LIKE PROTEIN-RELATED-RELATED"/>
    <property type="match status" value="1"/>
</dbReference>
<dbReference type="OMA" id="INPGHIA"/>
<reference evidence="6 8" key="1">
    <citation type="journal article" date="2014" name="BMC Genomics">
        <title>Genome sequence of Anopheles sinensis provides insight into genetics basis of mosquito competence for malaria parasites.</title>
        <authorList>
            <person name="Zhou D."/>
            <person name="Zhang D."/>
            <person name="Ding G."/>
            <person name="Shi L."/>
            <person name="Hou Q."/>
            <person name="Ye Y."/>
            <person name="Xu Y."/>
            <person name="Zhou H."/>
            <person name="Xiong C."/>
            <person name="Li S."/>
            <person name="Yu J."/>
            <person name="Hong S."/>
            <person name="Yu X."/>
            <person name="Zou P."/>
            <person name="Chen C."/>
            <person name="Chang X."/>
            <person name="Wang W."/>
            <person name="Lv Y."/>
            <person name="Sun Y."/>
            <person name="Ma L."/>
            <person name="Shen B."/>
            <person name="Zhu C."/>
        </authorList>
    </citation>
    <scope>NUCLEOTIDE SEQUENCE [LARGE SCALE GENOMIC DNA]</scope>
</reference>
<dbReference type="Gene3D" id="2.120.10.30">
    <property type="entry name" value="TolB, C-terminal domain"/>
    <property type="match status" value="1"/>
</dbReference>
<feature type="repeat" description="LDL-receptor class B" evidence="4">
    <location>
        <begin position="248"/>
        <end position="290"/>
    </location>
</feature>
<evidence type="ECO:0000313" key="6">
    <source>
        <dbReference type="EMBL" id="KFB38741.1"/>
    </source>
</evidence>
<dbReference type="GO" id="GO:0006508">
    <property type="term" value="P:proteolysis"/>
    <property type="evidence" value="ECO:0007669"/>
    <property type="project" value="InterPro"/>
</dbReference>
<keyword evidence="8" id="KW-1185">Reference proteome</keyword>
<dbReference type="GO" id="GO:0060070">
    <property type="term" value="P:canonical Wnt signaling pathway"/>
    <property type="evidence" value="ECO:0007669"/>
    <property type="project" value="TreeGrafter"/>
</dbReference>
<dbReference type="InterPro" id="IPR050778">
    <property type="entry name" value="Cueball_EGF_LRP_Nidogen"/>
</dbReference>
<keyword evidence="2" id="KW-0677">Repeat</keyword>
<dbReference type="InterPro" id="IPR043504">
    <property type="entry name" value="Peptidase_S1_PA_chymotrypsin"/>
</dbReference>
<accession>A0A084VL97</accession>
<dbReference type="VEuPathDB" id="VectorBase:ASIS002858"/>
<dbReference type="Pfam" id="PF00089">
    <property type="entry name" value="Trypsin"/>
    <property type="match status" value="1"/>
</dbReference>
<proteinExistence type="inferred from homology"/>
<dbReference type="InterPro" id="IPR009003">
    <property type="entry name" value="Peptidase_S1_PA"/>
</dbReference>
<dbReference type="CDD" id="cd00190">
    <property type="entry name" value="Tryp_SPc"/>
    <property type="match status" value="1"/>
</dbReference>
<feature type="domain" description="Peptidase S1" evidence="5">
    <location>
        <begin position="1"/>
        <end position="178"/>
    </location>
</feature>
<evidence type="ECO:0000313" key="7">
    <source>
        <dbReference type="EnsemblMetazoa" id="ASIC006140-PA"/>
    </source>
</evidence>
<dbReference type="GO" id="GO:0005886">
    <property type="term" value="C:plasma membrane"/>
    <property type="evidence" value="ECO:0007669"/>
    <property type="project" value="TreeGrafter"/>
</dbReference>
<evidence type="ECO:0000256" key="4">
    <source>
        <dbReference type="PROSITE-ProRule" id="PRU00461"/>
    </source>
</evidence>
<name>A0A084VL97_ANOSI</name>
<dbReference type="PROSITE" id="PS51120">
    <property type="entry name" value="LDLRB"/>
    <property type="match status" value="2"/>
</dbReference>
<dbReference type="STRING" id="74873.A0A084VL97"/>
<dbReference type="GO" id="GO:0042813">
    <property type="term" value="F:Wnt receptor activity"/>
    <property type="evidence" value="ECO:0007669"/>
    <property type="project" value="TreeGrafter"/>
</dbReference>
<dbReference type="SMART" id="SM00020">
    <property type="entry name" value="Tryp_SPc"/>
    <property type="match status" value="1"/>
</dbReference>
<dbReference type="InterPro" id="IPR011042">
    <property type="entry name" value="6-blade_b-propeller_TolB-like"/>
</dbReference>
<evidence type="ECO:0000256" key="1">
    <source>
        <dbReference type="ARBA" id="ARBA00022536"/>
    </source>
</evidence>
<evidence type="ECO:0000256" key="2">
    <source>
        <dbReference type="ARBA" id="ARBA00022737"/>
    </source>
</evidence>
<organism evidence="6">
    <name type="scientific">Anopheles sinensis</name>
    <name type="common">Mosquito</name>
    <dbReference type="NCBI Taxonomy" id="74873"/>
    <lineage>
        <taxon>Eukaryota</taxon>
        <taxon>Metazoa</taxon>
        <taxon>Ecdysozoa</taxon>
        <taxon>Arthropoda</taxon>
        <taxon>Hexapoda</taxon>
        <taxon>Insecta</taxon>
        <taxon>Pterygota</taxon>
        <taxon>Neoptera</taxon>
        <taxon>Endopterygota</taxon>
        <taxon>Diptera</taxon>
        <taxon>Nematocera</taxon>
        <taxon>Culicoidea</taxon>
        <taxon>Culicidae</taxon>
        <taxon>Anophelinae</taxon>
        <taxon>Anopheles</taxon>
    </lineage>
</organism>
<gene>
    <name evidence="6" type="ORF">ZHAS_00006140</name>
</gene>
<dbReference type="GO" id="GO:0004252">
    <property type="term" value="F:serine-type endopeptidase activity"/>
    <property type="evidence" value="ECO:0007669"/>
    <property type="project" value="InterPro"/>
</dbReference>
<dbReference type="EMBL" id="ATLV01014432">
    <property type="status" value="NOT_ANNOTATED_CDS"/>
    <property type="molecule type" value="Genomic_DNA"/>
</dbReference>
<dbReference type="PANTHER" id="PTHR46513:SF13">
    <property type="entry name" value="EGF-LIKE DOMAIN-CONTAINING PROTEIN"/>
    <property type="match status" value="1"/>
</dbReference>
<keyword evidence="1" id="KW-0245">EGF-like domain</keyword>
<dbReference type="Proteomes" id="UP000030765">
    <property type="component" value="Unassembled WGS sequence"/>
</dbReference>
<evidence type="ECO:0000313" key="8">
    <source>
        <dbReference type="Proteomes" id="UP000030765"/>
    </source>
</evidence>
<evidence type="ECO:0000256" key="3">
    <source>
        <dbReference type="ARBA" id="ARBA00024195"/>
    </source>
</evidence>
<dbReference type="OrthoDB" id="6147874at2759"/>
<evidence type="ECO:0000259" key="5">
    <source>
        <dbReference type="PROSITE" id="PS50240"/>
    </source>
</evidence>
<dbReference type="InterPro" id="IPR000033">
    <property type="entry name" value="LDLR_classB_rpt"/>
</dbReference>
<dbReference type="EMBL" id="KE524972">
    <property type="protein sequence ID" value="KFB38741.1"/>
    <property type="molecule type" value="Genomic_DNA"/>
</dbReference>
<dbReference type="EnsemblMetazoa" id="ASIC006140-RA">
    <property type="protein sequence ID" value="ASIC006140-PA"/>
    <property type="gene ID" value="ASIC006140"/>
</dbReference>
<dbReference type="PROSITE" id="PS50240">
    <property type="entry name" value="TRYPSIN_DOM"/>
    <property type="match status" value="1"/>
</dbReference>
<dbReference type="InterPro" id="IPR001254">
    <property type="entry name" value="Trypsin_dom"/>
</dbReference>
<dbReference type="GO" id="GO:0017147">
    <property type="term" value="F:Wnt-protein binding"/>
    <property type="evidence" value="ECO:0007669"/>
    <property type="project" value="TreeGrafter"/>
</dbReference>
<dbReference type="SUPFAM" id="SSF50494">
    <property type="entry name" value="Trypsin-like serine proteases"/>
    <property type="match status" value="1"/>
</dbReference>
<dbReference type="SMART" id="SM00135">
    <property type="entry name" value="LY"/>
    <property type="match status" value="3"/>
</dbReference>
<dbReference type="AlphaFoldDB" id="A0A084VL97"/>
<feature type="repeat" description="LDL-receptor class B" evidence="4">
    <location>
        <begin position="333"/>
        <end position="378"/>
    </location>
</feature>
<sequence>MNVQVMKVARIVIHPEFRLQNGSNDIAIVQLSSDINITRFVSPVCLWAAEDDQMRIVGNNGTIIGFGLQQDFKISEKLQEATLTVVDAITCLLKDPHTYANLLNHNMFCAGGKNNVSPCNGDSGGGMFFDIKGTWHLRGIVSTIPSVYDGARLVCDSSKYAVFTDVSKYREWILRYTNVEKWLNELKPCQDGVIEEDTMCNAASRHDNDFLIVTDNESIARVSLSDGNTFPIPEYDYIEGVNFDCAKSRIYWSSENNSNIYAANYDGTGKTTFITTGTKNPRRLAVDWISRRLYWCDLSKETMEVASLENPNVRTILFTNINPGHIAVDPIQGKLYWNDGVIGDEKIEWSNLDGSERKILLDSTQLSYIVDIKVSMATGELCFSDFSQAIKCVDTRSRRIRTVTTPLPSATYFTVTNERFYLVDNYKNTIESIDLYGVPQNSFNYTSSTYNIEAVTDICPMFHSQCAINNGGCPENKICLLSPRDPAGKTCK</sequence>
<protein>
    <submittedName>
        <fullName evidence="7">Peptidase S1 domain-containing protein</fullName>
    </submittedName>
</protein>
<dbReference type="VEuPathDB" id="VectorBase:ASIC006140"/>
<dbReference type="Gene3D" id="2.40.10.10">
    <property type="entry name" value="Trypsin-like serine proteases"/>
    <property type="match status" value="1"/>
</dbReference>
<comment type="similarity">
    <text evidence="3">Belongs to the peptidase S1 family. CLIP subfamily.</text>
</comment>
<reference evidence="7" key="2">
    <citation type="submission" date="2020-05" db="UniProtKB">
        <authorList>
            <consortium name="EnsemblMetazoa"/>
        </authorList>
    </citation>
    <scope>IDENTIFICATION</scope>
</reference>